<sequence length="450" mass="50228">MHNFPPISGDQQQHRQYQQHQHGRSHEHGDGQMLDENNTENNNSDNIPMSNGGDLSSHSGSGSSSFSGTPSASTNIPHEKSKNGRNKSAKTNKTKNNTKSQESVPGNDSVKSGPTSVTGTSSKSNKTGLKFPKMKKVCSACHQRKVKCDLFETPNTKDTCSACKQLGYDCVIYIRKKRVVSKATTNNSTILTGGVDHTNAKNGSSSSDAGRNGQSANGKLTTGGNIPTRIPSYIDTLNVSECQLDVIQLDPEFIIKEGQKQVLKFKRFYGHLNSSPLRTALMNKFHSQISGRPYSRLDELDYQTLMLANCFTLPSQEVCWKFINLFFEFNNWNLIVNKKKFMQDYRDLTKPPSILLLQSVLLMGCKLYGNKLTDKQERKKNENTAKLLHKKATLLYNLGFDDFEPIPMVQSLIIFCLAGAQIDHKGPTYYSNLAVSRAYEYDFVLFFVCS</sequence>
<reference evidence="1" key="1">
    <citation type="submission" date="2023-04" db="EMBL/GenBank/DDBJ databases">
        <title>Ambrosiozyma monospora NBRC 10751.</title>
        <authorList>
            <person name="Ichikawa N."/>
            <person name="Sato H."/>
            <person name="Tonouchi N."/>
        </authorList>
    </citation>
    <scope>NUCLEOTIDE SEQUENCE</scope>
    <source>
        <strain evidence="1">NBRC 10751</strain>
    </source>
</reference>
<evidence type="ECO:0000313" key="2">
    <source>
        <dbReference type="Proteomes" id="UP001165064"/>
    </source>
</evidence>
<dbReference type="EMBL" id="BSXS01001505">
    <property type="protein sequence ID" value="GME76381.1"/>
    <property type="molecule type" value="Genomic_DNA"/>
</dbReference>
<comment type="caution">
    <text evidence="1">The sequence shown here is derived from an EMBL/GenBank/DDBJ whole genome shotgun (WGS) entry which is preliminary data.</text>
</comment>
<name>A0ACB5SYK1_AMBMO</name>
<organism evidence="1 2">
    <name type="scientific">Ambrosiozyma monospora</name>
    <name type="common">Yeast</name>
    <name type="synonym">Endomycopsis monosporus</name>
    <dbReference type="NCBI Taxonomy" id="43982"/>
    <lineage>
        <taxon>Eukaryota</taxon>
        <taxon>Fungi</taxon>
        <taxon>Dikarya</taxon>
        <taxon>Ascomycota</taxon>
        <taxon>Saccharomycotina</taxon>
        <taxon>Pichiomycetes</taxon>
        <taxon>Pichiales</taxon>
        <taxon>Pichiaceae</taxon>
        <taxon>Ambrosiozyma</taxon>
    </lineage>
</organism>
<proteinExistence type="predicted"/>
<gene>
    <name evidence="1" type="ORF">Amon02_000257600</name>
</gene>
<accession>A0ACB5SYK1</accession>
<evidence type="ECO:0000313" key="1">
    <source>
        <dbReference type="EMBL" id="GME76381.1"/>
    </source>
</evidence>
<keyword evidence="2" id="KW-1185">Reference proteome</keyword>
<protein>
    <submittedName>
        <fullName evidence="1">Unnamed protein product</fullName>
    </submittedName>
</protein>
<dbReference type="Proteomes" id="UP001165064">
    <property type="component" value="Unassembled WGS sequence"/>
</dbReference>